<evidence type="ECO:0000313" key="5">
    <source>
        <dbReference type="EMBL" id="KAF6017531.1"/>
    </source>
</evidence>
<dbReference type="InterPro" id="IPR050604">
    <property type="entry name" value="PDZ-LIM_domain"/>
</dbReference>
<dbReference type="InterPro" id="IPR001478">
    <property type="entry name" value="PDZ"/>
</dbReference>
<dbReference type="GO" id="GO:0005737">
    <property type="term" value="C:cytoplasm"/>
    <property type="evidence" value="ECO:0007669"/>
    <property type="project" value="UniProtKB-SubCell"/>
</dbReference>
<dbReference type="GO" id="GO:0005912">
    <property type="term" value="C:adherens junction"/>
    <property type="evidence" value="ECO:0007669"/>
    <property type="project" value="TreeGrafter"/>
</dbReference>
<dbReference type="Proteomes" id="UP000593567">
    <property type="component" value="Unassembled WGS sequence"/>
</dbReference>
<dbReference type="GO" id="GO:0003779">
    <property type="term" value="F:actin binding"/>
    <property type="evidence" value="ECO:0007669"/>
    <property type="project" value="TreeGrafter"/>
</dbReference>
<keyword evidence="2" id="KW-0963">Cytoplasm</keyword>
<dbReference type="GO" id="GO:0061061">
    <property type="term" value="P:muscle structure development"/>
    <property type="evidence" value="ECO:0007669"/>
    <property type="project" value="TreeGrafter"/>
</dbReference>
<dbReference type="GO" id="GO:0031941">
    <property type="term" value="C:filamentous actin"/>
    <property type="evidence" value="ECO:0007669"/>
    <property type="project" value="TreeGrafter"/>
</dbReference>
<accession>A0A7J7IVS4</accession>
<dbReference type="GO" id="GO:0051371">
    <property type="term" value="F:muscle alpha-actinin binding"/>
    <property type="evidence" value="ECO:0007669"/>
    <property type="project" value="TreeGrafter"/>
</dbReference>
<dbReference type="Gene3D" id="2.30.42.10">
    <property type="match status" value="1"/>
</dbReference>
<sequence length="183" mass="20531">MAAAQQIQTITISLRRHQNSTQWGFKMQGGRDQGLPLFIQKVHPKSPSAKRGLKPGDMVLAICRTPAANLTHDQAKMEILRAGNELDFTVQRGAIDINHPAFGIAAPVTEQRSQVEEQSQYAQEGHQPFRQVYSRTYAILENQLEESERGGEQPAAITDVDYADRPDYICTDEHTIQKAYGQR</sequence>
<keyword evidence="3" id="KW-0862">Zinc</keyword>
<evidence type="ECO:0000259" key="4">
    <source>
        <dbReference type="PROSITE" id="PS50106"/>
    </source>
</evidence>
<comment type="subcellular location">
    <subcellularLocation>
        <location evidence="1">Cytoplasm</location>
    </subcellularLocation>
</comment>
<dbReference type="PROSITE" id="PS50106">
    <property type="entry name" value="PDZ"/>
    <property type="match status" value="1"/>
</dbReference>
<dbReference type="PANTHER" id="PTHR24214:SF38">
    <property type="entry name" value="PDZ AND LIM DOMAIN PROTEIN ZASP-RELATED"/>
    <property type="match status" value="1"/>
</dbReference>
<evidence type="ECO:0000256" key="3">
    <source>
        <dbReference type="ARBA" id="ARBA00023038"/>
    </source>
</evidence>
<evidence type="ECO:0000256" key="1">
    <source>
        <dbReference type="ARBA" id="ARBA00004496"/>
    </source>
</evidence>
<dbReference type="SMART" id="SM00228">
    <property type="entry name" value="PDZ"/>
    <property type="match status" value="1"/>
</dbReference>
<proteinExistence type="predicted"/>
<dbReference type="GO" id="GO:0001725">
    <property type="term" value="C:stress fiber"/>
    <property type="evidence" value="ECO:0007669"/>
    <property type="project" value="TreeGrafter"/>
</dbReference>
<reference evidence="5" key="1">
    <citation type="submission" date="2020-06" db="EMBL/GenBank/DDBJ databases">
        <title>Draft genome of Bugula neritina, a colonial animal packing powerful symbionts and potential medicines.</title>
        <authorList>
            <person name="Rayko M."/>
        </authorList>
    </citation>
    <scope>NUCLEOTIDE SEQUENCE [LARGE SCALE GENOMIC DNA]</scope>
    <source>
        <strain evidence="5">Kwan_BN1</strain>
    </source>
</reference>
<evidence type="ECO:0000256" key="2">
    <source>
        <dbReference type="ARBA" id="ARBA00022490"/>
    </source>
</evidence>
<dbReference type="EMBL" id="VXIV02003382">
    <property type="protein sequence ID" value="KAF6017531.1"/>
    <property type="molecule type" value="Genomic_DNA"/>
</dbReference>
<gene>
    <name evidence="5" type="ORF">EB796_024136</name>
</gene>
<dbReference type="Pfam" id="PF00595">
    <property type="entry name" value="PDZ"/>
    <property type="match status" value="1"/>
</dbReference>
<dbReference type="AlphaFoldDB" id="A0A7J7IVS4"/>
<dbReference type="GO" id="GO:0030036">
    <property type="term" value="P:actin cytoskeleton organization"/>
    <property type="evidence" value="ECO:0007669"/>
    <property type="project" value="TreeGrafter"/>
</dbReference>
<comment type="caution">
    <text evidence="5">The sequence shown here is derived from an EMBL/GenBank/DDBJ whole genome shotgun (WGS) entry which is preliminary data.</text>
</comment>
<dbReference type="PANTHER" id="PTHR24214">
    <property type="entry name" value="PDZ AND LIM DOMAIN PROTEIN ZASP"/>
    <property type="match status" value="1"/>
</dbReference>
<dbReference type="CDD" id="cd23068">
    <property type="entry name" value="PDZ_ZASP52-like"/>
    <property type="match status" value="1"/>
</dbReference>
<keyword evidence="6" id="KW-1185">Reference proteome</keyword>
<name>A0A7J7IVS4_BUGNE</name>
<organism evidence="5 6">
    <name type="scientific">Bugula neritina</name>
    <name type="common">Brown bryozoan</name>
    <name type="synonym">Sertularia neritina</name>
    <dbReference type="NCBI Taxonomy" id="10212"/>
    <lineage>
        <taxon>Eukaryota</taxon>
        <taxon>Metazoa</taxon>
        <taxon>Spiralia</taxon>
        <taxon>Lophotrochozoa</taxon>
        <taxon>Bryozoa</taxon>
        <taxon>Gymnolaemata</taxon>
        <taxon>Cheilostomatida</taxon>
        <taxon>Flustrina</taxon>
        <taxon>Buguloidea</taxon>
        <taxon>Bugulidae</taxon>
        <taxon>Bugula</taxon>
    </lineage>
</organism>
<evidence type="ECO:0000313" key="6">
    <source>
        <dbReference type="Proteomes" id="UP000593567"/>
    </source>
</evidence>
<dbReference type="OrthoDB" id="44841at2759"/>
<protein>
    <recommendedName>
        <fullName evidence="4">PDZ domain-containing protein</fullName>
    </recommendedName>
</protein>
<feature type="domain" description="PDZ" evidence="4">
    <location>
        <begin position="11"/>
        <end position="94"/>
    </location>
</feature>
<keyword evidence="3" id="KW-0479">Metal-binding</keyword>
<dbReference type="SUPFAM" id="SSF50156">
    <property type="entry name" value="PDZ domain-like"/>
    <property type="match status" value="1"/>
</dbReference>
<dbReference type="InterPro" id="IPR036034">
    <property type="entry name" value="PDZ_sf"/>
</dbReference>
<keyword evidence="3" id="KW-0440">LIM domain</keyword>